<dbReference type="InterPro" id="IPR029063">
    <property type="entry name" value="SAM-dependent_MTases_sf"/>
</dbReference>
<comment type="caution">
    <text evidence="1">The sequence shown here is derived from an EMBL/GenBank/DDBJ whole genome shotgun (WGS) entry which is preliminary data.</text>
</comment>
<organism evidence="1 2">
    <name type="scientific">Albidovulum sediminis</name>
    <dbReference type="NCBI Taxonomy" id="3066345"/>
    <lineage>
        <taxon>Bacteria</taxon>
        <taxon>Pseudomonadati</taxon>
        <taxon>Pseudomonadota</taxon>
        <taxon>Alphaproteobacteria</taxon>
        <taxon>Rhodobacterales</taxon>
        <taxon>Paracoccaceae</taxon>
        <taxon>Albidovulum</taxon>
    </lineage>
</organism>
<evidence type="ECO:0000313" key="2">
    <source>
        <dbReference type="Proteomes" id="UP001205601"/>
    </source>
</evidence>
<dbReference type="Pfam" id="PF13489">
    <property type="entry name" value="Methyltransf_23"/>
    <property type="match status" value="1"/>
</dbReference>
<sequence>MKPGAERTKGVLRRAARLQMVECEMAGLYDTRYYRSISSGSRRSAVSVFNHLAPLLEDGEASLVDVGCGSGAWAAVFAERFATKDIRGIDGDYVDRARLEIAEDAFQAHDLTRPLKADRRFALASSLEVAEHLPEASAPILIDTLSGFSDRVLFSAAVPGQGGEYHVNEQPLEYWRALFRARGFTAVDCIRPVLRKDRSVAPWYRYNSILYVRDDAVATLPASLGRHVVPEGTPLPNYASAWWRLRCAILSLLPASVVQELARLKRRSLSL</sequence>
<dbReference type="EMBL" id="JAOCQF010000001">
    <property type="protein sequence ID" value="MCT8328349.1"/>
    <property type="molecule type" value="Genomic_DNA"/>
</dbReference>
<name>A0ABT2NK91_9RHOB</name>
<dbReference type="SUPFAM" id="SSF53335">
    <property type="entry name" value="S-adenosyl-L-methionine-dependent methyltransferases"/>
    <property type="match status" value="1"/>
</dbReference>
<dbReference type="Gene3D" id="3.40.50.150">
    <property type="entry name" value="Vaccinia Virus protein VP39"/>
    <property type="match status" value="1"/>
</dbReference>
<keyword evidence="1" id="KW-0489">Methyltransferase</keyword>
<keyword evidence="1" id="KW-0808">Transferase</keyword>
<proteinExistence type="predicted"/>
<gene>
    <name evidence="1" type="ORF">N5I32_02360</name>
</gene>
<dbReference type="GO" id="GO:0008168">
    <property type="term" value="F:methyltransferase activity"/>
    <property type="evidence" value="ECO:0007669"/>
    <property type="project" value="UniProtKB-KW"/>
</dbReference>
<dbReference type="Proteomes" id="UP001205601">
    <property type="component" value="Unassembled WGS sequence"/>
</dbReference>
<accession>A0ABT2NK91</accession>
<dbReference type="GO" id="GO:0032259">
    <property type="term" value="P:methylation"/>
    <property type="evidence" value="ECO:0007669"/>
    <property type="project" value="UniProtKB-KW"/>
</dbReference>
<keyword evidence="2" id="KW-1185">Reference proteome</keyword>
<reference evidence="2" key="1">
    <citation type="submission" date="2023-07" db="EMBL/GenBank/DDBJ databases">
        <title>Defluviimonas sediminis sp. nov., isolated from mangrove sediment.</title>
        <authorList>
            <person name="Liu L."/>
            <person name="Li J."/>
            <person name="Huang Y."/>
            <person name="Pan J."/>
            <person name="Li M."/>
        </authorList>
    </citation>
    <scope>NUCLEOTIDE SEQUENCE [LARGE SCALE GENOMIC DNA]</scope>
    <source>
        <strain evidence="2">FT324</strain>
    </source>
</reference>
<protein>
    <submittedName>
        <fullName evidence="1">Class I SAM-dependent methyltransferase</fullName>
    </submittedName>
</protein>
<evidence type="ECO:0000313" key="1">
    <source>
        <dbReference type="EMBL" id="MCT8328349.1"/>
    </source>
</evidence>